<evidence type="ECO:0000256" key="10">
    <source>
        <dbReference type="ARBA" id="ARBA00023180"/>
    </source>
</evidence>
<evidence type="ECO:0000313" key="14">
    <source>
        <dbReference type="Proteomes" id="UP000314294"/>
    </source>
</evidence>
<sequence>MVTLTLTLTLTGDMVTLEDSLASASKPNALLSEASWSLLDQLGRLQSLVKQTVSKGAQTSTCLLLILVSLGLIIMPSFSPFSRNSSPDDDYRPTGVVSRNILTDPFLQPTADDVSAVQSDSSPSPFELGHSVSPEGTAVLREPIVDPENTGFDGPTPERSPLGSGSALVSGHTEPLVLGQRKGSRDTATPAHADEM</sequence>
<evidence type="ECO:0000256" key="1">
    <source>
        <dbReference type="ARBA" id="ARBA00022692"/>
    </source>
</evidence>
<keyword evidence="1" id="KW-0812">Transmembrane</keyword>
<keyword evidence="7" id="KW-0472">Membrane</keyword>
<keyword evidence="2" id="KW-0256">Endoplasmic reticulum</keyword>
<gene>
    <name evidence="13" type="primary">CREB3L4</name>
    <name evidence="13" type="ORF">EYF80_049306</name>
</gene>
<evidence type="ECO:0000256" key="5">
    <source>
        <dbReference type="ARBA" id="ARBA00023015"/>
    </source>
</evidence>
<evidence type="ECO:0000256" key="2">
    <source>
        <dbReference type="ARBA" id="ARBA00022824"/>
    </source>
</evidence>
<keyword evidence="4" id="KW-1133">Transmembrane helix</keyword>
<evidence type="ECO:0000256" key="11">
    <source>
        <dbReference type="ARBA" id="ARBA00023242"/>
    </source>
</evidence>
<dbReference type="GO" id="GO:0000981">
    <property type="term" value="F:DNA-binding transcription factor activity, RNA polymerase II-specific"/>
    <property type="evidence" value="ECO:0007669"/>
    <property type="project" value="TreeGrafter"/>
</dbReference>
<feature type="region of interest" description="Disordered" evidence="12">
    <location>
        <begin position="112"/>
        <end position="196"/>
    </location>
</feature>
<name>A0A4Z2FIE1_9TELE</name>
<evidence type="ECO:0000256" key="9">
    <source>
        <dbReference type="ARBA" id="ARBA00023163"/>
    </source>
</evidence>
<accession>A0A4Z2FIE1</accession>
<comment type="caution">
    <text evidence="13">The sequence shown here is derived from an EMBL/GenBank/DDBJ whole genome shotgun (WGS) entry which is preliminary data.</text>
</comment>
<dbReference type="EMBL" id="SRLO01001181">
    <property type="protein sequence ID" value="TNN40534.1"/>
    <property type="molecule type" value="Genomic_DNA"/>
</dbReference>
<feature type="compositionally biased region" description="Low complexity" evidence="12">
    <location>
        <begin position="112"/>
        <end position="125"/>
    </location>
</feature>
<dbReference type="InterPro" id="IPR051381">
    <property type="entry name" value="CREB_ATF_subfamily"/>
</dbReference>
<evidence type="ECO:0000256" key="3">
    <source>
        <dbReference type="ARBA" id="ARBA00022968"/>
    </source>
</evidence>
<dbReference type="OrthoDB" id="674948at2759"/>
<keyword evidence="9" id="KW-0804">Transcription</keyword>
<evidence type="ECO:0000256" key="8">
    <source>
        <dbReference type="ARBA" id="ARBA00023159"/>
    </source>
</evidence>
<evidence type="ECO:0000256" key="6">
    <source>
        <dbReference type="ARBA" id="ARBA00023125"/>
    </source>
</evidence>
<keyword evidence="11" id="KW-0539">Nucleus</keyword>
<protein>
    <submittedName>
        <fullName evidence="13">Cyclic AMP-responsive element-binding protein 3-like protein 4</fullName>
    </submittedName>
</protein>
<evidence type="ECO:0000256" key="12">
    <source>
        <dbReference type="SAM" id="MobiDB-lite"/>
    </source>
</evidence>
<dbReference type="PANTHER" id="PTHR45996:SF2">
    <property type="entry name" value="CYCLIC AMP-RESPONSIVE ELEMENT-BINDING PROTEIN 3-LIKE PROTEIN 4"/>
    <property type="match status" value="1"/>
</dbReference>
<keyword evidence="8" id="KW-0010">Activator</keyword>
<dbReference type="AlphaFoldDB" id="A0A4Z2FIE1"/>
<keyword evidence="14" id="KW-1185">Reference proteome</keyword>
<evidence type="ECO:0000256" key="4">
    <source>
        <dbReference type="ARBA" id="ARBA00022989"/>
    </source>
</evidence>
<dbReference type="Proteomes" id="UP000314294">
    <property type="component" value="Unassembled WGS sequence"/>
</dbReference>
<keyword evidence="6" id="KW-0238">DNA-binding</keyword>
<dbReference type="GO" id="GO:0000978">
    <property type="term" value="F:RNA polymerase II cis-regulatory region sequence-specific DNA binding"/>
    <property type="evidence" value="ECO:0007669"/>
    <property type="project" value="TreeGrafter"/>
</dbReference>
<evidence type="ECO:0000256" key="7">
    <source>
        <dbReference type="ARBA" id="ARBA00023136"/>
    </source>
</evidence>
<dbReference type="PANTHER" id="PTHR45996">
    <property type="entry name" value="AGAP001464-PB"/>
    <property type="match status" value="1"/>
</dbReference>
<keyword evidence="10" id="KW-0325">Glycoprotein</keyword>
<reference evidence="13 14" key="1">
    <citation type="submission" date="2019-03" db="EMBL/GenBank/DDBJ databases">
        <title>First draft genome of Liparis tanakae, snailfish: a comprehensive survey of snailfish specific genes.</title>
        <authorList>
            <person name="Kim W."/>
            <person name="Song I."/>
            <person name="Jeong J.-H."/>
            <person name="Kim D."/>
            <person name="Kim S."/>
            <person name="Ryu S."/>
            <person name="Song J.Y."/>
            <person name="Lee S.K."/>
        </authorList>
    </citation>
    <scope>NUCLEOTIDE SEQUENCE [LARGE SCALE GENOMIC DNA]</scope>
    <source>
        <tissue evidence="13">Muscle</tissue>
    </source>
</reference>
<keyword evidence="3" id="KW-0735">Signal-anchor</keyword>
<keyword evidence="5" id="KW-0805">Transcription regulation</keyword>
<evidence type="ECO:0000313" key="13">
    <source>
        <dbReference type="EMBL" id="TNN40534.1"/>
    </source>
</evidence>
<dbReference type="GO" id="GO:0005634">
    <property type="term" value="C:nucleus"/>
    <property type="evidence" value="ECO:0007669"/>
    <property type="project" value="TreeGrafter"/>
</dbReference>
<proteinExistence type="predicted"/>
<organism evidence="13 14">
    <name type="scientific">Liparis tanakae</name>
    <name type="common">Tanaka's snailfish</name>
    <dbReference type="NCBI Taxonomy" id="230148"/>
    <lineage>
        <taxon>Eukaryota</taxon>
        <taxon>Metazoa</taxon>
        <taxon>Chordata</taxon>
        <taxon>Craniata</taxon>
        <taxon>Vertebrata</taxon>
        <taxon>Euteleostomi</taxon>
        <taxon>Actinopterygii</taxon>
        <taxon>Neopterygii</taxon>
        <taxon>Teleostei</taxon>
        <taxon>Neoteleostei</taxon>
        <taxon>Acanthomorphata</taxon>
        <taxon>Eupercaria</taxon>
        <taxon>Perciformes</taxon>
        <taxon>Cottioidei</taxon>
        <taxon>Cottales</taxon>
        <taxon>Liparidae</taxon>
        <taxon>Liparis</taxon>
    </lineage>
</organism>